<gene>
    <name evidence="5" type="ORF">ACFOW1_14935</name>
</gene>
<dbReference type="Pfam" id="PF19567">
    <property type="entry name" value="CpsB_CapC"/>
    <property type="match status" value="1"/>
</dbReference>
<evidence type="ECO:0000256" key="2">
    <source>
        <dbReference type="ARBA" id="ARBA00013064"/>
    </source>
</evidence>
<dbReference type="SUPFAM" id="SSF89550">
    <property type="entry name" value="PHP domain-like"/>
    <property type="match status" value="1"/>
</dbReference>
<evidence type="ECO:0000256" key="3">
    <source>
        <dbReference type="ARBA" id="ARBA00022801"/>
    </source>
</evidence>
<name>A0ABV8Q055_9BACT</name>
<comment type="similarity">
    <text evidence="1">Belongs to the metallo-dependent hydrolases superfamily. CpsB/CapC family.</text>
</comment>
<evidence type="ECO:0000256" key="1">
    <source>
        <dbReference type="ARBA" id="ARBA00005750"/>
    </source>
</evidence>
<keyword evidence="6" id="KW-1185">Reference proteome</keyword>
<dbReference type="InterPro" id="IPR016195">
    <property type="entry name" value="Pol/histidinol_Pase-like"/>
</dbReference>
<comment type="catalytic activity">
    <reaction evidence="4">
        <text>O-phospho-L-tyrosyl-[protein] + H2O = L-tyrosyl-[protein] + phosphate</text>
        <dbReference type="Rhea" id="RHEA:10684"/>
        <dbReference type="Rhea" id="RHEA-COMP:10136"/>
        <dbReference type="Rhea" id="RHEA-COMP:20101"/>
        <dbReference type="ChEBI" id="CHEBI:15377"/>
        <dbReference type="ChEBI" id="CHEBI:43474"/>
        <dbReference type="ChEBI" id="CHEBI:46858"/>
        <dbReference type="ChEBI" id="CHEBI:61978"/>
        <dbReference type="EC" id="3.1.3.48"/>
    </reaction>
</comment>
<keyword evidence="3" id="KW-0378">Hydrolase</keyword>
<sequence length="245" mass="27965">MLFSFGKPKPVTADLSFLAVDMHSHLLPGIDDGLQTVADTVAYMQALQAMGYKKFICTPHILNGVHNNSPETILPQLAIVREALKQHGVNVEVAAAAEYMIDDVFEQYIKEGKPLLTFGDQYILVEMSYMAEATNLYSVLYDLTIKGLQPILAHPERYNYFHKQFDQYYEIKNRNTLFQVNILSLSGYYGKQVKQTAERLIKEKMVEFIGTDMHHANHLKATQDYTTSAEFYKLTKDIKLLNNTL</sequence>
<organism evidence="5 6">
    <name type="scientific">Parasediminibacterium paludis</name>
    <dbReference type="NCBI Taxonomy" id="908966"/>
    <lineage>
        <taxon>Bacteria</taxon>
        <taxon>Pseudomonadati</taxon>
        <taxon>Bacteroidota</taxon>
        <taxon>Chitinophagia</taxon>
        <taxon>Chitinophagales</taxon>
        <taxon>Chitinophagaceae</taxon>
        <taxon>Parasediminibacterium</taxon>
    </lineage>
</organism>
<proteinExistence type="inferred from homology"/>
<accession>A0ABV8Q055</accession>
<evidence type="ECO:0000313" key="6">
    <source>
        <dbReference type="Proteomes" id="UP001595906"/>
    </source>
</evidence>
<dbReference type="EMBL" id="JBHSDC010000029">
    <property type="protein sequence ID" value="MFC4233194.1"/>
    <property type="molecule type" value="Genomic_DNA"/>
</dbReference>
<dbReference type="Proteomes" id="UP001595906">
    <property type="component" value="Unassembled WGS sequence"/>
</dbReference>
<dbReference type="InterPro" id="IPR016667">
    <property type="entry name" value="Caps_polysacc_synth_CpsB/CapC"/>
</dbReference>
<reference evidence="6" key="1">
    <citation type="journal article" date="2019" name="Int. J. Syst. Evol. Microbiol.">
        <title>The Global Catalogue of Microorganisms (GCM) 10K type strain sequencing project: providing services to taxonomists for standard genome sequencing and annotation.</title>
        <authorList>
            <consortium name="The Broad Institute Genomics Platform"/>
            <consortium name="The Broad Institute Genome Sequencing Center for Infectious Disease"/>
            <person name="Wu L."/>
            <person name="Ma J."/>
        </authorList>
    </citation>
    <scope>NUCLEOTIDE SEQUENCE [LARGE SCALE GENOMIC DNA]</scope>
    <source>
        <strain evidence="6">CECT 8010</strain>
    </source>
</reference>
<evidence type="ECO:0000313" key="5">
    <source>
        <dbReference type="EMBL" id="MFC4233194.1"/>
    </source>
</evidence>
<comment type="caution">
    <text evidence="5">The sequence shown here is derived from an EMBL/GenBank/DDBJ whole genome shotgun (WGS) entry which is preliminary data.</text>
</comment>
<dbReference type="PIRSF" id="PIRSF016557">
    <property type="entry name" value="Caps_synth_CpsB"/>
    <property type="match status" value="1"/>
</dbReference>
<dbReference type="Gene3D" id="3.20.20.140">
    <property type="entry name" value="Metal-dependent hydrolases"/>
    <property type="match status" value="1"/>
</dbReference>
<dbReference type="PANTHER" id="PTHR39181:SF1">
    <property type="entry name" value="TYROSINE-PROTEIN PHOSPHATASE YWQE"/>
    <property type="match status" value="1"/>
</dbReference>
<evidence type="ECO:0000256" key="4">
    <source>
        <dbReference type="ARBA" id="ARBA00051722"/>
    </source>
</evidence>
<protein>
    <recommendedName>
        <fullName evidence="2">protein-tyrosine-phosphatase</fullName>
        <ecNumber evidence="2">3.1.3.48</ecNumber>
    </recommendedName>
</protein>
<dbReference type="PANTHER" id="PTHR39181">
    <property type="entry name" value="TYROSINE-PROTEIN PHOSPHATASE YWQE"/>
    <property type="match status" value="1"/>
</dbReference>
<dbReference type="EC" id="3.1.3.48" evidence="2"/>
<dbReference type="RefSeq" id="WP_379015375.1">
    <property type="nucleotide sequence ID" value="NZ_JBHSDC010000029.1"/>
</dbReference>